<protein>
    <submittedName>
        <fullName evidence="1">Uncharacterized protein</fullName>
    </submittedName>
</protein>
<gene>
    <name evidence="1" type="ORF">V6N11_045759</name>
</gene>
<reference evidence="1 2" key="1">
    <citation type="journal article" date="2024" name="G3 (Bethesda)">
        <title>Genome assembly of Hibiscus sabdariffa L. provides insights into metabolisms of medicinal natural products.</title>
        <authorList>
            <person name="Kim T."/>
        </authorList>
    </citation>
    <scope>NUCLEOTIDE SEQUENCE [LARGE SCALE GENOMIC DNA]</scope>
    <source>
        <strain evidence="1">TK-2024</strain>
        <tissue evidence="1">Old leaves</tissue>
    </source>
</reference>
<dbReference type="Proteomes" id="UP001396334">
    <property type="component" value="Unassembled WGS sequence"/>
</dbReference>
<organism evidence="1 2">
    <name type="scientific">Hibiscus sabdariffa</name>
    <name type="common">roselle</name>
    <dbReference type="NCBI Taxonomy" id="183260"/>
    <lineage>
        <taxon>Eukaryota</taxon>
        <taxon>Viridiplantae</taxon>
        <taxon>Streptophyta</taxon>
        <taxon>Embryophyta</taxon>
        <taxon>Tracheophyta</taxon>
        <taxon>Spermatophyta</taxon>
        <taxon>Magnoliopsida</taxon>
        <taxon>eudicotyledons</taxon>
        <taxon>Gunneridae</taxon>
        <taxon>Pentapetalae</taxon>
        <taxon>rosids</taxon>
        <taxon>malvids</taxon>
        <taxon>Malvales</taxon>
        <taxon>Malvaceae</taxon>
        <taxon>Malvoideae</taxon>
        <taxon>Hibiscus</taxon>
    </lineage>
</organism>
<name>A0ABR2Q1X1_9ROSI</name>
<dbReference type="EMBL" id="JBBPBN010000047">
    <property type="protein sequence ID" value="KAK8994685.1"/>
    <property type="molecule type" value="Genomic_DNA"/>
</dbReference>
<keyword evidence="2" id="KW-1185">Reference proteome</keyword>
<accession>A0ABR2Q1X1</accession>
<comment type="caution">
    <text evidence="1">The sequence shown here is derived from an EMBL/GenBank/DDBJ whole genome shotgun (WGS) entry which is preliminary data.</text>
</comment>
<evidence type="ECO:0000313" key="2">
    <source>
        <dbReference type="Proteomes" id="UP001396334"/>
    </source>
</evidence>
<evidence type="ECO:0000313" key="1">
    <source>
        <dbReference type="EMBL" id="KAK8994685.1"/>
    </source>
</evidence>
<proteinExistence type="predicted"/>
<sequence>MKNKATIGDIFTSFSVNQIAWMEFSAGIAIFSYWKDKALVDFNLKISTIFSEILVLVEAHAPRFYADDPISDHPQQK</sequence>